<evidence type="ECO:0000256" key="7">
    <source>
        <dbReference type="ARBA" id="ARBA00023157"/>
    </source>
</evidence>
<dbReference type="InterPro" id="IPR029058">
    <property type="entry name" value="AB_hydrolase_fold"/>
</dbReference>
<evidence type="ECO:0000256" key="5">
    <source>
        <dbReference type="ARBA" id="ARBA00022801"/>
    </source>
</evidence>
<comment type="caution">
    <text evidence="9">The sequence shown here is derived from an EMBL/GenBank/DDBJ whole genome shotgun (WGS) entry which is preliminary data.</text>
</comment>
<dbReference type="PANTHER" id="PTHR33938:SF2">
    <property type="entry name" value="CARBOXYLIC ESTER HYDROLASE"/>
    <property type="match status" value="1"/>
</dbReference>
<keyword evidence="10" id="KW-1185">Reference proteome</keyword>
<dbReference type="EMBL" id="ONZQ02000002">
    <property type="protein sequence ID" value="SPN99097.1"/>
    <property type="molecule type" value="Genomic_DNA"/>
</dbReference>
<evidence type="ECO:0000256" key="6">
    <source>
        <dbReference type="ARBA" id="ARBA00022837"/>
    </source>
</evidence>
<dbReference type="SUPFAM" id="SSF53474">
    <property type="entry name" value="alpha/beta-Hydrolases"/>
    <property type="match status" value="1"/>
</dbReference>
<dbReference type="Gene3D" id="3.40.50.1820">
    <property type="entry name" value="alpha/beta hydrolase"/>
    <property type="match status" value="1"/>
</dbReference>
<dbReference type="PANTHER" id="PTHR33938">
    <property type="entry name" value="FERULOYL ESTERASE B-RELATED"/>
    <property type="match status" value="1"/>
</dbReference>
<keyword evidence="2" id="KW-0719">Serine esterase</keyword>
<reference evidence="9" key="1">
    <citation type="submission" date="2018-03" db="EMBL/GenBank/DDBJ databases">
        <authorList>
            <person name="Guldener U."/>
        </authorList>
    </citation>
    <scope>NUCLEOTIDE SEQUENCE</scope>
</reference>
<evidence type="ECO:0000256" key="2">
    <source>
        <dbReference type="ARBA" id="ARBA00022487"/>
    </source>
</evidence>
<keyword evidence="3" id="KW-0479">Metal-binding</keyword>
<dbReference type="EC" id="3.1.1.-" evidence="8"/>
<comment type="similarity">
    <text evidence="1 8">Belongs to the tannase family.</text>
</comment>
<dbReference type="Proteomes" id="UP001187682">
    <property type="component" value="Unassembled WGS sequence"/>
</dbReference>
<evidence type="ECO:0000256" key="8">
    <source>
        <dbReference type="RuleBase" id="RU361238"/>
    </source>
</evidence>
<keyword evidence="5 8" id="KW-0378">Hydrolase</keyword>
<feature type="signal peptide" evidence="8">
    <location>
        <begin position="1"/>
        <end position="18"/>
    </location>
</feature>
<feature type="chain" id="PRO_5041778581" description="Carboxylic ester hydrolase" evidence="8">
    <location>
        <begin position="19"/>
        <end position="570"/>
    </location>
</feature>
<gene>
    <name evidence="9" type="ORF">DNG_02133</name>
</gene>
<name>A0AAE8MSG5_9PEZI</name>
<proteinExistence type="inferred from homology"/>
<evidence type="ECO:0000256" key="3">
    <source>
        <dbReference type="ARBA" id="ARBA00022723"/>
    </source>
</evidence>
<keyword evidence="4 8" id="KW-0732">Signal</keyword>
<dbReference type="GO" id="GO:0046872">
    <property type="term" value="F:metal ion binding"/>
    <property type="evidence" value="ECO:0007669"/>
    <property type="project" value="UniProtKB-KW"/>
</dbReference>
<dbReference type="InterPro" id="IPR011118">
    <property type="entry name" value="Tannase/feruloyl_esterase"/>
</dbReference>
<evidence type="ECO:0000256" key="4">
    <source>
        <dbReference type="ARBA" id="ARBA00022729"/>
    </source>
</evidence>
<evidence type="ECO:0000313" key="9">
    <source>
        <dbReference type="EMBL" id="SPN99097.1"/>
    </source>
</evidence>
<dbReference type="AlphaFoldDB" id="A0AAE8MSG5"/>
<organism evidence="9 10">
    <name type="scientific">Cephalotrichum gorgonifer</name>
    <dbReference type="NCBI Taxonomy" id="2041049"/>
    <lineage>
        <taxon>Eukaryota</taxon>
        <taxon>Fungi</taxon>
        <taxon>Dikarya</taxon>
        <taxon>Ascomycota</taxon>
        <taxon>Pezizomycotina</taxon>
        <taxon>Sordariomycetes</taxon>
        <taxon>Hypocreomycetidae</taxon>
        <taxon>Microascales</taxon>
        <taxon>Microascaceae</taxon>
        <taxon>Cephalotrichum</taxon>
    </lineage>
</organism>
<keyword evidence="6" id="KW-0106">Calcium</keyword>
<sequence length="570" mass="61673">MIKSLCVTVSLLAVGIQAAVDIQKACQKSTFESVLDDKSTIERVDVVNKGDEYGEGKSNVAYPRHPTDLPELCAVTVKVESSATTSYRFGLFLPTEWNSKRLTVGNGGFAGGINWLDMAPGAKHGFATASTDTGHSSNATDASWALNDEESRIDWGWRALHGTVGRSKELVEAYYSDAPGFSYYSGCSTGGRQGLRELQGFPDSFDGAIIGAAAWNPPQLNSYLLQLGLSNLPADDPKHIDIDKVKAIAGEVVKQCDGLDGVEDGIISSPELCDVDLEAISCDKDGVDPAKCLTEPQMDTVRKAYEDFYVDGKFSWSGFNPGSEAQLPLVLGADIPSGYGIQFQTYFVHNDPKWSWRDFNNGMITTAVAKNPGKTRADRYNLADFKSRGGKIIMYHGTADGLVPTRGSEVYYNRVSDAMGGPPTDFFRYFPVPGMQHCWTTAVDAPWHFGAPFQAGAIGNDTWSVPGFNDAKHDVLLALVDWVEEGKPVDSLIATTWKVANDSDSGLLRQRPLCPHPEKAIYDGKGDVNKAESWACGIVNAEEEDDGVSRRPAAVIVSLCAAIAISFLAF</sequence>
<dbReference type="GO" id="GO:0030600">
    <property type="term" value="F:feruloyl esterase activity"/>
    <property type="evidence" value="ECO:0007669"/>
    <property type="project" value="UniProtKB-ARBA"/>
</dbReference>
<evidence type="ECO:0000256" key="1">
    <source>
        <dbReference type="ARBA" id="ARBA00006249"/>
    </source>
</evidence>
<keyword evidence="7" id="KW-1015">Disulfide bond</keyword>
<evidence type="ECO:0000313" key="10">
    <source>
        <dbReference type="Proteomes" id="UP001187682"/>
    </source>
</evidence>
<accession>A0AAE8MSG5</accession>
<protein>
    <recommendedName>
        <fullName evidence="8">Carboxylic ester hydrolase</fullName>
        <ecNumber evidence="8">3.1.1.-</ecNumber>
    </recommendedName>
</protein>
<dbReference type="Pfam" id="PF07519">
    <property type="entry name" value="Tannase"/>
    <property type="match status" value="2"/>
</dbReference>